<reference evidence="1" key="1">
    <citation type="submission" date="2020-12" db="EMBL/GenBank/DDBJ databases">
        <title>Geomonas sp. Red875, isolated from river sediment.</title>
        <authorList>
            <person name="Xu Z."/>
            <person name="Zhang Z."/>
            <person name="Masuda Y."/>
            <person name="Itoh H."/>
            <person name="Senoo K."/>
        </authorList>
    </citation>
    <scope>NUCLEOTIDE SEQUENCE</scope>
    <source>
        <strain evidence="1">Red875</strain>
    </source>
</reference>
<organism evidence="1 2">
    <name type="scientific">Geomesophilobacter sediminis</name>
    <dbReference type="NCBI Taxonomy" id="2798584"/>
    <lineage>
        <taxon>Bacteria</taxon>
        <taxon>Pseudomonadati</taxon>
        <taxon>Thermodesulfobacteriota</taxon>
        <taxon>Desulfuromonadia</taxon>
        <taxon>Geobacterales</taxon>
        <taxon>Geobacteraceae</taxon>
        <taxon>Geomesophilobacter</taxon>
    </lineage>
</organism>
<dbReference type="AlphaFoldDB" id="A0A8J7M1C6"/>
<dbReference type="InterPro" id="IPR038396">
    <property type="entry name" value="SpoIIAA-like_sf"/>
</dbReference>
<evidence type="ECO:0000313" key="1">
    <source>
        <dbReference type="EMBL" id="MBJ6726829.1"/>
    </source>
</evidence>
<comment type="caution">
    <text evidence="1">The sequence shown here is derived from an EMBL/GenBank/DDBJ whole genome shotgun (WGS) entry which is preliminary data.</text>
</comment>
<dbReference type="InterPro" id="IPR036513">
    <property type="entry name" value="STAS_dom_sf"/>
</dbReference>
<dbReference type="Pfam" id="PF11964">
    <property type="entry name" value="SpoIIAA-like"/>
    <property type="match status" value="1"/>
</dbReference>
<dbReference type="EMBL" id="JAEMHM010000017">
    <property type="protein sequence ID" value="MBJ6726829.1"/>
    <property type="molecule type" value="Genomic_DNA"/>
</dbReference>
<dbReference type="RefSeq" id="WP_199385738.1">
    <property type="nucleotide sequence ID" value="NZ_JAEMHM010000017.1"/>
</dbReference>
<protein>
    <submittedName>
        <fullName evidence="1">STAS/SEC14 domain-containing protein</fullName>
    </submittedName>
</protein>
<keyword evidence="2" id="KW-1185">Reference proteome</keyword>
<dbReference type="SUPFAM" id="SSF52091">
    <property type="entry name" value="SpoIIaa-like"/>
    <property type="match status" value="1"/>
</dbReference>
<proteinExistence type="predicted"/>
<dbReference type="Proteomes" id="UP000636888">
    <property type="component" value="Unassembled WGS sequence"/>
</dbReference>
<dbReference type="InterPro" id="IPR021866">
    <property type="entry name" value="SpoIIAA-like"/>
</dbReference>
<sequence>MVERIEGLPEHVLGFNARGQVTAADYETIIIPAVEEMRLRHRRLHFLYHLGPEFTGFEAKALWDDARLGIAHRKEWERIAVVTDLTWVHNVIAAFGFTMTGDTRIYGNELYQEAVDWVAEGER</sequence>
<gene>
    <name evidence="1" type="ORF">JFN93_19135</name>
</gene>
<accession>A0A8J7M1C6</accession>
<name>A0A8J7M1C6_9BACT</name>
<dbReference type="Gene3D" id="3.40.50.10600">
    <property type="entry name" value="SpoIIaa-like domains"/>
    <property type="match status" value="1"/>
</dbReference>
<evidence type="ECO:0000313" key="2">
    <source>
        <dbReference type="Proteomes" id="UP000636888"/>
    </source>
</evidence>